<dbReference type="PANTHER" id="PTHR48094">
    <property type="entry name" value="PROTEIN/NUCLEIC ACID DEGLYCASE DJ-1-RELATED"/>
    <property type="match status" value="1"/>
</dbReference>
<dbReference type="SUPFAM" id="SSF52317">
    <property type="entry name" value="Class I glutamine amidotransferase-like"/>
    <property type="match status" value="1"/>
</dbReference>
<evidence type="ECO:0000259" key="1">
    <source>
        <dbReference type="Pfam" id="PF01965"/>
    </source>
</evidence>
<reference evidence="2 5" key="3">
    <citation type="journal article" date="2019" name="Nat. Med.">
        <title>A library of human gut bacterial isolates paired with longitudinal multiomics data enables mechanistic microbiome research.</title>
        <authorList>
            <person name="Poyet M."/>
            <person name="Groussin M."/>
            <person name="Gibbons S.M."/>
            <person name="Avila-Pacheco J."/>
            <person name="Jiang X."/>
            <person name="Kearney S.M."/>
            <person name="Perrotta A.R."/>
            <person name="Berdy B."/>
            <person name="Zhao S."/>
            <person name="Lieberman T.D."/>
            <person name="Swanson P.K."/>
            <person name="Smith M."/>
            <person name="Roesemann S."/>
            <person name="Alexander J.E."/>
            <person name="Rich S.A."/>
            <person name="Livny J."/>
            <person name="Vlamakis H."/>
            <person name="Clish C."/>
            <person name="Bullock K."/>
            <person name="Deik A."/>
            <person name="Scott J."/>
            <person name="Pierce K.A."/>
            <person name="Xavier R.J."/>
            <person name="Alm E.J."/>
        </authorList>
    </citation>
    <scope>NUCLEOTIDE SEQUENCE [LARGE SCALE GENOMIC DNA]</scope>
    <source>
        <strain evidence="2 5">BIOML-A2</strain>
    </source>
</reference>
<evidence type="ECO:0000313" key="3">
    <source>
        <dbReference type="EMBL" id="SHG13009.1"/>
    </source>
</evidence>
<dbReference type="AlphaFoldDB" id="A0AAQ1MDB2"/>
<reference evidence="3" key="2">
    <citation type="submission" date="2016-11" db="EMBL/GenBank/DDBJ databases">
        <authorList>
            <person name="Varghese N."/>
            <person name="Submissions S."/>
        </authorList>
    </citation>
    <scope>NUCLEOTIDE SEQUENCE</scope>
    <source>
        <strain evidence="3">DSM 4029</strain>
    </source>
</reference>
<dbReference type="InterPro" id="IPR029062">
    <property type="entry name" value="Class_I_gatase-like"/>
</dbReference>
<evidence type="ECO:0000313" key="2">
    <source>
        <dbReference type="EMBL" id="MZL69132.1"/>
    </source>
</evidence>
<proteinExistence type="predicted"/>
<dbReference type="Gene3D" id="3.40.50.880">
    <property type="match status" value="1"/>
</dbReference>
<evidence type="ECO:0000313" key="4">
    <source>
        <dbReference type="Proteomes" id="UP000184089"/>
    </source>
</evidence>
<dbReference type="RefSeq" id="WP_021658053.1">
    <property type="nucleotide sequence ID" value="NZ_FQVY01000002.1"/>
</dbReference>
<dbReference type="InterPro" id="IPR050325">
    <property type="entry name" value="Prot/Nucl_acid_deglycase"/>
</dbReference>
<evidence type="ECO:0000313" key="5">
    <source>
        <dbReference type="Proteomes" id="UP000474718"/>
    </source>
</evidence>
<dbReference type="PANTHER" id="PTHR48094:SF19">
    <property type="entry name" value="DJ-1_PFPI DOMAIN-CONTAINING PROTEIN"/>
    <property type="match status" value="1"/>
</dbReference>
<comment type="caution">
    <text evidence="3">The sequence shown here is derived from an EMBL/GenBank/DDBJ whole genome shotgun (WGS) entry which is preliminary data.</text>
</comment>
<dbReference type="EMBL" id="WWVX01000002">
    <property type="protein sequence ID" value="MZL69132.1"/>
    <property type="molecule type" value="Genomic_DNA"/>
</dbReference>
<gene>
    <name evidence="2" type="ORF">GT747_05030</name>
    <name evidence="3" type="ORF">SAMN05444424_1580</name>
</gene>
<dbReference type="Pfam" id="PF01965">
    <property type="entry name" value="DJ-1_PfpI"/>
    <property type="match status" value="1"/>
</dbReference>
<dbReference type="InterPro" id="IPR002818">
    <property type="entry name" value="DJ-1/PfpI"/>
</dbReference>
<accession>A0AAQ1MDB2</accession>
<protein>
    <submittedName>
        <fullName evidence="3">DJ-1/PfpI family protein</fullName>
    </submittedName>
    <submittedName>
        <fullName evidence="2">Glutamine amidotransferase</fullName>
    </submittedName>
</protein>
<dbReference type="GO" id="GO:0005737">
    <property type="term" value="C:cytoplasm"/>
    <property type="evidence" value="ECO:0007669"/>
    <property type="project" value="TreeGrafter"/>
</dbReference>
<dbReference type="EMBL" id="FQVY01000002">
    <property type="protein sequence ID" value="SHG13009.1"/>
    <property type="molecule type" value="Genomic_DNA"/>
</dbReference>
<dbReference type="Proteomes" id="UP000184089">
    <property type="component" value="Unassembled WGS sequence"/>
</dbReference>
<name>A0AAQ1MDB2_9FIRM</name>
<sequence length="199" mass="21446">MKTILLVLLDRWADWEGAYLASALGMLAPGKYAVKTVSLTGEPVSSIGGVRALPDFSVDGAPEEYEALFLIGGLSWREESARRVTPLVKDCLAKGRVLGGICNAAGFLGTVGALNQVRHTANDLGDLKRWAGEAYTGEDRYLTRQAVRDQNIVTANGTAALEFAKEALLALDAAPEPLIQEWFAFHKLGYYNAPLSTMS</sequence>
<keyword evidence="5" id="KW-1185">Reference proteome</keyword>
<keyword evidence="2" id="KW-0315">Glutamine amidotransferase</keyword>
<dbReference type="Proteomes" id="UP000474718">
    <property type="component" value="Unassembled WGS sequence"/>
</dbReference>
<reference evidence="4" key="1">
    <citation type="submission" date="2016-11" db="EMBL/GenBank/DDBJ databases">
        <authorList>
            <person name="Jaros S."/>
            <person name="Januszkiewicz K."/>
            <person name="Wedrychowicz H."/>
        </authorList>
    </citation>
    <scope>NUCLEOTIDE SEQUENCE [LARGE SCALE GENOMIC DNA]</scope>
    <source>
        <strain evidence="4">DSM 4029</strain>
    </source>
</reference>
<feature type="domain" description="DJ-1/PfpI" evidence="1">
    <location>
        <begin position="2"/>
        <end position="168"/>
    </location>
</feature>
<organism evidence="3 4">
    <name type="scientific">Bittarella massiliensis</name>
    <name type="common">ex Durand et al. 2017</name>
    <dbReference type="NCBI Taxonomy" id="1720313"/>
    <lineage>
        <taxon>Bacteria</taxon>
        <taxon>Bacillati</taxon>
        <taxon>Bacillota</taxon>
        <taxon>Clostridia</taxon>
        <taxon>Eubacteriales</taxon>
        <taxon>Oscillospiraceae</taxon>
        <taxon>Bittarella (ex Durand et al. 2017)</taxon>
    </lineage>
</organism>